<gene>
    <name evidence="2" type="ORF">COV07_02115</name>
</gene>
<organism evidence="2 3">
    <name type="scientific">Candidatus Vogelbacteria bacterium CG10_big_fil_rev_8_21_14_0_10_45_14</name>
    <dbReference type="NCBI Taxonomy" id="1975042"/>
    <lineage>
        <taxon>Bacteria</taxon>
        <taxon>Candidatus Vogeliibacteriota</taxon>
    </lineage>
</organism>
<dbReference type="SUPFAM" id="SSF53335">
    <property type="entry name" value="S-adenosyl-L-methionine-dependent methyltransferases"/>
    <property type="match status" value="1"/>
</dbReference>
<dbReference type="EMBL" id="PCYL01000027">
    <property type="protein sequence ID" value="PIR46838.1"/>
    <property type="molecule type" value="Genomic_DNA"/>
</dbReference>
<name>A0A2H0RK13_9BACT</name>
<reference evidence="2 3" key="1">
    <citation type="submission" date="2017-09" db="EMBL/GenBank/DDBJ databases">
        <title>Depth-based differentiation of microbial function through sediment-hosted aquifers and enrichment of novel symbionts in the deep terrestrial subsurface.</title>
        <authorList>
            <person name="Probst A.J."/>
            <person name="Ladd B."/>
            <person name="Jarett J.K."/>
            <person name="Geller-Mcgrath D.E."/>
            <person name="Sieber C.M."/>
            <person name="Emerson J.B."/>
            <person name="Anantharaman K."/>
            <person name="Thomas B.C."/>
            <person name="Malmstrom R."/>
            <person name="Stieglmeier M."/>
            <person name="Klingl A."/>
            <person name="Woyke T."/>
            <person name="Ryan C.M."/>
            <person name="Banfield J.F."/>
        </authorList>
    </citation>
    <scope>NUCLEOTIDE SEQUENCE [LARGE SCALE GENOMIC DNA]</scope>
    <source>
        <strain evidence="2">CG10_big_fil_rev_8_21_14_0_10_45_14</strain>
    </source>
</reference>
<sequence>MHKKIAKKTKIRKGKDSKAFWDKEYREPSIFNLSIEPAEDVRKFARWIERKSGKGILSNNTNVLDLGTGNGRNLIWLARTFGVKGVGYDISNVAILQAKNEARGLPLSFEARSIAGIFDLADNSVDIVLDMMTSHYLKEAERKLYLNEISRVLSFRGWLLFKSFLLEEDRNAARLLRESPAGEDNAYLHPRHGQYEYVWEEEKMRNYFSPNFEIEKVERSGKHLKDGRAFKRRHIVAYMSRKWRD</sequence>
<dbReference type="Gene3D" id="3.40.50.150">
    <property type="entry name" value="Vaccinia Virus protein VP39"/>
    <property type="match status" value="1"/>
</dbReference>
<proteinExistence type="predicted"/>
<evidence type="ECO:0000259" key="1">
    <source>
        <dbReference type="Pfam" id="PF13847"/>
    </source>
</evidence>
<dbReference type="Proteomes" id="UP000230833">
    <property type="component" value="Unassembled WGS sequence"/>
</dbReference>
<protein>
    <recommendedName>
        <fullName evidence="1">Methyltransferase domain-containing protein</fullName>
    </recommendedName>
</protein>
<evidence type="ECO:0000313" key="2">
    <source>
        <dbReference type="EMBL" id="PIR46838.1"/>
    </source>
</evidence>
<dbReference type="InterPro" id="IPR025714">
    <property type="entry name" value="Methyltranfer_dom"/>
</dbReference>
<dbReference type="Pfam" id="PF13847">
    <property type="entry name" value="Methyltransf_31"/>
    <property type="match status" value="1"/>
</dbReference>
<dbReference type="AlphaFoldDB" id="A0A2H0RK13"/>
<accession>A0A2H0RK13</accession>
<feature type="domain" description="Methyltransferase" evidence="1">
    <location>
        <begin position="58"/>
        <end position="169"/>
    </location>
</feature>
<evidence type="ECO:0000313" key="3">
    <source>
        <dbReference type="Proteomes" id="UP000230833"/>
    </source>
</evidence>
<comment type="caution">
    <text evidence="2">The sequence shown here is derived from an EMBL/GenBank/DDBJ whole genome shotgun (WGS) entry which is preliminary data.</text>
</comment>
<dbReference type="CDD" id="cd02440">
    <property type="entry name" value="AdoMet_MTases"/>
    <property type="match status" value="1"/>
</dbReference>
<dbReference type="InterPro" id="IPR029063">
    <property type="entry name" value="SAM-dependent_MTases_sf"/>
</dbReference>